<dbReference type="GeneID" id="40872528"/>
<sequence length="170" mass="19045">MAYAQFEPTINGITKISLQTDSFLSAASFQSSVKVLTQVSLKTSTDFLLGLKENVIVNELIPSGTGLFVDSKKKINASNFSHLFDSEFSNAFTRHLLVNAEQVANGEKIFPQDQEIMNEENNDIDAENNEIINEENNKTINAKNNEIDLENNEIIDDDTRMNKNIDLLTN</sequence>
<geneLocation type="chloroplast" evidence="2"/>
<organism evidence="2">
    <name type="scientific">Trentepohlia odorata</name>
    <dbReference type="NCBI Taxonomy" id="2576626"/>
    <lineage>
        <taxon>Eukaryota</taxon>
        <taxon>Viridiplantae</taxon>
        <taxon>Chlorophyta</taxon>
        <taxon>core chlorophytes</taxon>
        <taxon>Ulvophyceae</taxon>
        <taxon>TCBD clade</taxon>
        <taxon>Trentepohliales</taxon>
        <taxon>Trentepohliaceae</taxon>
        <taxon>Trentepohlia</taxon>
    </lineage>
</organism>
<keyword evidence="1" id="KW-0175">Coiled coil</keyword>
<dbReference type="RefSeq" id="YP_009667519.1">
    <property type="nucleotide sequence ID" value="NC_043776.1"/>
</dbReference>
<feature type="coiled-coil region" evidence="1">
    <location>
        <begin position="117"/>
        <end position="153"/>
    </location>
</feature>
<dbReference type="EMBL" id="MK580484">
    <property type="protein sequence ID" value="QCW57822.1"/>
    <property type="molecule type" value="Genomic_DNA"/>
</dbReference>
<reference evidence="2" key="1">
    <citation type="journal article" date="2019" name="Int. J. Mol. Sci.">
        <title>Characterization of the Chloroplast Genome of Trentepohlia odorata (Trentepohliales, Chlorophyta), and Discussion of its Taxonomy.</title>
        <authorList>
            <person name="Zhu H."/>
            <person name="Hu Y."/>
            <person name="Liu F."/>
            <person name="Hu Z."/>
            <person name="Liu G."/>
        </authorList>
    </citation>
    <scope>NUCLEOTIDE SEQUENCE</scope>
</reference>
<keyword evidence="2" id="KW-0934">Plastid</keyword>
<dbReference type="Gene3D" id="1.10.150.390">
    <property type="match status" value="1"/>
</dbReference>
<keyword evidence="2" id="KW-0150">Chloroplast</keyword>
<gene>
    <name evidence="2" type="primary">rpoC2</name>
</gene>
<accession>A0A4Y5P3K7</accession>
<dbReference type="PANTHER" id="PTHR48443:SF1">
    <property type="entry name" value="DNA-DIRECTED RNA POLYMERASE SUBUNIT BETA"/>
    <property type="match status" value="1"/>
</dbReference>
<protein>
    <submittedName>
        <fullName evidence="2">Rna polymerase beta'-subunit</fullName>
    </submittedName>
</protein>
<dbReference type="SUPFAM" id="SSF64484">
    <property type="entry name" value="beta and beta-prime subunits of DNA dependent RNA-polymerase"/>
    <property type="match status" value="1"/>
</dbReference>
<dbReference type="AlphaFoldDB" id="A0A4Y5P3K7"/>
<proteinExistence type="predicted"/>
<evidence type="ECO:0000313" key="2">
    <source>
        <dbReference type="EMBL" id="QCW57822.1"/>
    </source>
</evidence>
<evidence type="ECO:0000256" key="1">
    <source>
        <dbReference type="SAM" id="Coils"/>
    </source>
</evidence>
<name>A0A4Y5P3K7_9CHLO</name>
<dbReference type="PANTHER" id="PTHR48443">
    <property type="entry name" value="DNA-DIRECTED RNA POLYMERASE SUBUNIT BETA"/>
    <property type="match status" value="1"/>
</dbReference>